<comment type="subcellular location">
    <subcellularLocation>
        <location evidence="1">Cytoplasm</location>
    </subcellularLocation>
</comment>
<dbReference type="InterPro" id="IPR017997">
    <property type="entry name" value="Vinculin"/>
</dbReference>
<dbReference type="Proteomes" id="UP000193411">
    <property type="component" value="Unassembled WGS sequence"/>
</dbReference>
<dbReference type="GO" id="GO:0007155">
    <property type="term" value="P:cell adhesion"/>
    <property type="evidence" value="ECO:0007669"/>
    <property type="project" value="InterPro"/>
</dbReference>
<dbReference type="GO" id="GO:0051015">
    <property type="term" value="F:actin filament binding"/>
    <property type="evidence" value="ECO:0007669"/>
    <property type="project" value="InterPro"/>
</dbReference>
<dbReference type="GO" id="GO:0005737">
    <property type="term" value="C:cytoplasm"/>
    <property type="evidence" value="ECO:0007669"/>
    <property type="project" value="UniProtKB-SubCell"/>
</dbReference>
<sequence length="311" mass="33390">MLTATTKSLLSPIADAVSQLIVITAQAELNGSPIPDLRDVAQLVAQHVYSLAEIGHGLIDPAALAAETRGIVDVTRLLKDMTDACTQRILNTYDDSEIQKSLVVARALVDQSKLITTILGSDLDSPPVIKSLLDNARTFAQQSVFLFHLVHARIPELLSPPIQRALTHHSNALDRAAVGTIAALKYALAGSHQIVPANVDLVKRQLKVHARACEGIAQYIVKDDMPEGALVDEAREQAAGLAAQALSDIGRNEDATELKDKAKNVVEAAKELTTAKASTNPDAAASSEAKLQRLPLERWKLLNRNPSNRPA</sequence>
<name>A0A1Y2H8B3_9FUNG</name>
<dbReference type="InterPro" id="IPR036723">
    <property type="entry name" value="Alpha-catenin/vinculin-like_sf"/>
</dbReference>
<gene>
    <name evidence="3" type="ORF">BCR44DRAFT_68147</name>
</gene>
<keyword evidence="2" id="KW-0963">Cytoplasm</keyword>
<dbReference type="SUPFAM" id="SSF47220">
    <property type="entry name" value="alpha-catenin/vinculin-like"/>
    <property type="match status" value="1"/>
</dbReference>
<comment type="caution">
    <text evidence="3">The sequence shown here is derived from an EMBL/GenBank/DDBJ whole genome shotgun (WGS) entry which is preliminary data.</text>
</comment>
<dbReference type="OrthoDB" id="29742at2759"/>
<organism evidence="3 4">
    <name type="scientific">Catenaria anguillulae PL171</name>
    <dbReference type="NCBI Taxonomy" id="765915"/>
    <lineage>
        <taxon>Eukaryota</taxon>
        <taxon>Fungi</taxon>
        <taxon>Fungi incertae sedis</taxon>
        <taxon>Blastocladiomycota</taxon>
        <taxon>Blastocladiomycetes</taxon>
        <taxon>Blastocladiales</taxon>
        <taxon>Catenariaceae</taxon>
        <taxon>Catenaria</taxon>
    </lineage>
</organism>
<protein>
    <submittedName>
        <fullName evidence="3">Uncharacterized protein</fullName>
    </submittedName>
</protein>
<dbReference type="PANTHER" id="PTHR46180">
    <property type="entry name" value="VINCULIN"/>
    <property type="match status" value="1"/>
</dbReference>
<proteinExistence type="predicted"/>
<evidence type="ECO:0000256" key="2">
    <source>
        <dbReference type="ARBA" id="ARBA00022490"/>
    </source>
</evidence>
<evidence type="ECO:0000256" key="1">
    <source>
        <dbReference type="ARBA" id="ARBA00004496"/>
    </source>
</evidence>
<dbReference type="Gene3D" id="1.20.120.810">
    <property type="entry name" value="Vinculin, Vh2 four-helix bundle"/>
    <property type="match status" value="2"/>
</dbReference>
<keyword evidence="4" id="KW-1185">Reference proteome</keyword>
<evidence type="ECO:0000313" key="4">
    <source>
        <dbReference type="Proteomes" id="UP000193411"/>
    </source>
</evidence>
<reference evidence="3 4" key="1">
    <citation type="submission" date="2016-07" db="EMBL/GenBank/DDBJ databases">
        <title>Pervasive Adenine N6-methylation of Active Genes in Fungi.</title>
        <authorList>
            <consortium name="DOE Joint Genome Institute"/>
            <person name="Mondo S.J."/>
            <person name="Dannebaum R.O."/>
            <person name="Kuo R.C."/>
            <person name="Labutti K."/>
            <person name="Haridas S."/>
            <person name="Kuo A."/>
            <person name="Salamov A."/>
            <person name="Ahrendt S.R."/>
            <person name="Lipzen A."/>
            <person name="Sullivan W."/>
            <person name="Andreopoulos W.B."/>
            <person name="Clum A."/>
            <person name="Lindquist E."/>
            <person name="Daum C."/>
            <person name="Ramamoorthy G.K."/>
            <person name="Gryganskyi A."/>
            <person name="Culley D."/>
            <person name="Magnuson J.K."/>
            <person name="James T.Y."/>
            <person name="O'Malley M.A."/>
            <person name="Stajich J.E."/>
            <person name="Spatafora J.W."/>
            <person name="Visel A."/>
            <person name="Grigoriev I.V."/>
        </authorList>
    </citation>
    <scope>NUCLEOTIDE SEQUENCE [LARGE SCALE GENOMIC DNA]</scope>
    <source>
        <strain evidence="3 4">PL171</strain>
    </source>
</reference>
<evidence type="ECO:0000313" key="3">
    <source>
        <dbReference type="EMBL" id="ORZ30838.1"/>
    </source>
</evidence>
<dbReference type="AlphaFoldDB" id="A0A1Y2H8B3"/>
<accession>A0A1Y2H8B3</accession>
<dbReference type="EMBL" id="MCFL01000073">
    <property type="protein sequence ID" value="ORZ30838.1"/>
    <property type="molecule type" value="Genomic_DNA"/>
</dbReference>